<dbReference type="PANTHER" id="PTHR24198:SF165">
    <property type="entry name" value="ANKYRIN REPEAT-CONTAINING PROTEIN-RELATED"/>
    <property type="match status" value="1"/>
</dbReference>
<keyword evidence="2 3" id="KW-0040">ANK repeat</keyword>
<feature type="repeat" description="ANK" evidence="3">
    <location>
        <begin position="34"/>
        <end position="66"/>
    </location>
</feature>
<feature type="repeat" description="ANK" evidence="3">
    <location>
        <begin position="214"/>
        <end position="246"/>
    </location>
</feature>
<dbReference type="PRINTS" id="PR01415">
    <property type="entry name" value="ANKYRIN"/>
</dbReference>
<comment type="caution">
    <text evidence="4">The sequence shown here is derived from an EMBL/GenBank/DDBJ whole genome shotgun (WGS) entry which is preliminary data.</text>
</comment>
<protein>
    <submittedName>
        <fullName evidence="4">Ankyrin repeat domain-containing protein 16</fullName>
    </submittedName>
</protein>
<dbReference type="PROSITE" id="PS50088">
    <property type="entry name" value="ANK_REPEAT"/>
    <property type="match status" value="4"/>
</dbReference>
<keyword evidence="5" id="KW-1185">Reference proteome</keyword>
<dbReference type="AlphaFoldDB" id="A0A8H7ETK7"/>
<evidence type="ECO:0000313" key="5">
    <source>
        <dbReference type="Proteomes" id="UP000605846"/>
    </source>
</evidence>
<keyword evidence="1" id="KW-0677">Repeat</keyword>
<dbReference type="Gene3D" id="1.25.40.20">
    <property type="entry name" value="Ankyrin repeat-containing domain"/>
    <property type="match status" value="2"/>
</dbReference>
<dbReference type="InterPro" id="IPR036770">
    <property type="entry name" value="Ankyrin_rpt-contain_sf"/>
</dbReference>
<dbReference type="Pfam" id="PF00023">
    <property type="entry name" value="Ank"/>
    <property type="match status" value="1"/>
</dbReference>
<proteinExistence type="predicted"/>
<accession>A0A8H7ETK7</accession>
<feature type="repeat" description="ANK" evidence="3">
    <location>
        <begin position="137"/>
        <end position="157"/>
    </location>
</feature>
<dbReference type="EMBL" id="JABAYA010000020">
    <property type="protein sequence ID" value="KAF7729979.1"/>
    <property type="molecule type" value="Genomic_DNA"/>
</dbReference>
<dbReference type="PANTHER" id="PTHR24198">
    <property type="entry name" value="ANKYRIN REPEAT AND PROTEIN KINASE DOMAIN-CONTAINING PROTEIN"/>
    <property type="match status" value="1"/>
</dbReference>
<gene>
    <name evidence="4" type="primary">ANKRD16</name>
    <name evidence="4" type="ORF">EC973_003392</name>
</gene>
<dbReference type="Pfam" id="PF13637">
    <property type="entry name" value="Ank_4"/>
    <property type="match status" value="1"/>
</dbReference>
<dbReference type="PROSITE" id="PS50297">
    <property type="entry name" value="ANK_REP_REGION"/>
    <property type="match status" value="3"/>
</dbReference>
<dbReference type="SUPFAM" id="SSF48403">
    <property type="entry name" value="Ankyrin repeat"/>
    <property type="match status" value="1"/>
</dbReference>
<feature type="repeat" description="ANK" evidence="3">
    <location>
        <begin position="287"/>
        <end position="319"/>
    </location>
</feature>
<dbReference type="InterPro" id="IPR002110">
    <property type="entry name" value="Ankyrin_rpt"/>
</dbReference>
<evidence type="ECO:0000256" key="3">
    <source>
        <dbReference type="PROSITE-ProRule" id="PRU00023"/>
    </source>
</evidence>
<dbReference type="OrthoDB" id="539213at2759"/>
<dbReference type="Pfam" id="PF12796">
    <property type="entry name" value="Ank_2"/>
    <property type="match status" value="2"/>
</dbReference>
<evidence type="ECO:0000313" key="4">
    <source>
        <dbReference type="EMBL" id="KAF7729979.1"/>
    </source>
</evidence>
<organism evidence="4 5">
    <name type="scientific">Apophysomyces ossiformis</name>
    <dbReference type="NCBI Taxonomy" id="679940"/>
    <lineage>
        <taxon>Eukaryota</taxon>
        <taxon>Fungi</taxon>
        <taxon>Fungi incertae sedis</taxon>
        <taxon>Mucoromycota</taxon>
        <taxon>Mucoromycotina</taxon>
        <taxon>Mucoromycetes</taxon>
        <taxon>Mucorales</taxon>
        <taxon>Mucorineae</taxon>
        <taxon>Mucoraceae</taxon>
        <taxon>Apophysomyces</taxon>
    </lineage>
</organism>
<dbReference type="Proteomes" id="UP000605846">
    <property type="component" value="Unassembled WGS sequence"/>
</dbReference>
<reference evidence="4" key="1">
    <citation type="submission" date="2020-01" db="EMBL/GenBank/DDBJ databases">
        <title>Genome Sequencing of Three Apophysomyces-Like Fungal Strains Confirms a Novel Fungal Genus in the Mucoromycota with divergent Burkholderia-like Endosymbiotic Bacteria.</title>
        <authorList>
            <person name="Stajich J.E."/>
            <person name="Macias A.M."/>
            <person name="Carter-House D."/>
            <person name="Lovett B."/>
            <person name="Kasson L.R."/>
            <person name="Berry K."/>
            <person name="Grigoriev I."/>
            <person name="Chang Y."/>
            <person name="Spatafora J."/>
            <person name="Kasson M.T."/>
        </authorList>
    </citation>
    <scope>NUCLEOTIDE SEQUENCE</scope>
    <source>
        <strain evidence="4">NRRL A-21654</strain>
    </source>
</reference>
<sequence>MSNAWFQIRTAELLEKTLNECDNKEELIDAKDSHGDALVHFAARMHSLAMLKMLHKHGANMGAVNEHGRQALHEAIDSLECVSYLVNVCKVDVNALKRGDWTPIMIADGRLLAMKGRLDIVKVLVDAGALLDRATKDGRTALHLAVQQGHPEMTSYLARQCPKAIIKSTNSGRLPVQIAAALCDTPDSLLQIIMDLVSNAPVPLSAILAHRDKSGRSVLLDAVVSRNLTLLEYLLNQGADPNETDAIGRNMIHHASMMGHLDVLQLIAQIAEEQKWVVHWDIPDAWDRWTPLMHAAKEGNVKIVQFLLDKPIDKTKVDKQGRTAKDLACMWQREAVIAYL</sequence>
<name>A0A8H7ETK7_9FUNG</name>
<evidence type="ECO:0000256" key="2">
    <source>
        <dbReference type="ARBA" id="ARBA00023043"/>
    </source>
</evidence>
<evidence type="ECO:0000256" key="1">
    <source>
        <dbReference type="ARBA" id="ARBA00022737"/>
    </source>
</evidence>
<dbReference type="SMART" id="SM00248">
    <property type="entry name" value="ANK"/>
    <property type="match status" value="7"/>
</dbReference>